<evidence type="ECO:0000256" key="1">
    <source>
        <dbReference type="ARBA" id="ARBA00022801"/>
    </source>
</evidence>
<evidence type="ECO:0000313" key="3">
    <source>
        <dbReference type="EMBL" id="SUZ97312.1"/>
    </source>
</evidence>
<dbReference type="Gene3D" id="2.10.10.90">
    <property type="match status" value="3"/>
</dbReference>
<dbReference type="GO" id="GO:0004553">
    <property type="term" value="F:hydrolase activity, hydrolyzing O-glycosyl compounds"/>
    <property type="evidence" value="ECO:0007669"/>
    <property type="project" value="InterPro"/>
</dbReference>
<evidence type="ECO:0000259" key="2">
    <source>
        <dbReference type="Pfam" id="PF02839"/>
    </source>
</evidence>
<dbReference type="GO" id="GO:0005975">
    <property type="term" value="P:carbohydrate metabolic process"/>
    <property type="evidence" value="ECO:0007669"/>
    <property type="project" value="InterPro"/>
</dbReference>
<dbReference type="Pfam" id="PF02839">
    <property type="entry name" value="CBM_5_12"/>
    <property type="match status" value="1"/>
</dbReference>
<dbReference type="GO" id="GO:0005576">
    <property type="term" value="C:extracellular region"/>
    <property type="evidence" value="ECO:0007669"/>
    <property type="project" value="InterPro"/>
</dbReference>
<dbReference type="InterPro" id="IPR003610">
    <property type="entry name" value="CBM5/12"/>
</dbReference>
<accession>A0A381RZP7</accession>
<sequence>MAEFNIARIRYTWKDSWTGATVYVKDDIVRVDGNTYLCMIGHTSDATTFTTDLNYSPKSRWLLHTEGYEWTGDWLANTRYVKNALLKYSGVVYRVLTEHVSGATSIVGDEAKLIAYAKTPNWRNEWLPLTQYRIDDVIRYSGYVYQCLAEHTSSTTIGGLEVDQAKWKIVYRGDSWNTDWNINIRYKKDDIVRYGGIVYRAITGHTSAATFTIGLETDQAKWEKVIDGVDYKGTWQGADDSTGVRYKVGDIVTHGPTLWRCKEYHTSEIDFAEAKFDIWMPGMGFESVWDAEVDYQPGDIVQYGGYTYTSMTNNKNAKPSVTGVFYDGESLQGLYDWELLTTGWNMRGEWDITSDYRTGDIVRRYGWVYISVRDSTGQEPDSLDPEHRSYYNPGENTDPNSVPMYWQLVNTGDYYRGEWVNTLGTIYVLGDIVVHKSTTWVCKQRHEADDSTLVEPDLDATNSYWDKLIQGSLTNVLQYKGDLRTHNGTDTERLPIGSPGEALKVVGGTGAWEGLGQVDKVYFVSPSGKDSIGSGNSISAPFKTIKYCCQYIFADEASRAPGTIYVSTGVYEEVLPITVPKGMTIHGDGRRSVIVKPASGYEQTDMFLLRDTTGIRGLTMQGKTGTLSGKDTYGTQRPTGGSYIAFDPGSGPTDETVWIKERSPYVKNISSFGSAVTGLRLDGSLHNGGLKTVLANDMTNFLDDGISVWLSADSRAELVSVFSYYCHIGYLCTDGGKIRGCNGNNSYGKYGSAAIGVLASETPITAKADNRYYGAAAPEVYNNADNIFAIGYSHCGQDYINANFTITGSGLGVAVDNTYTETRTAGISEIRLMDPGDSSASGGRGHLSGVRNSAQNGDTISITIAQSDINTAAEYAGRAFLTFDTISAAAAGRPQGTYPNVPATTNGRGYIPQQAFSVIVDGTGAVTTITPLGGSHSHRVGDTITISNVNLGNQGGVPDVTFKCATVTGGMRIYLEEGKGRGQFGIVDEYFPATKLINVLRESDGRRGWDHVVAGWPIATVLDGTTTYRIEPRVTIGDPLYTTGIVNTGVGGYFQSASGHGDTLVAFTSATEKALFSNLEGLTWSTAPTDANWVTPQAVIKCKGKLKYYIAVGNGAYVNLSTAGTAWATSAYAIASANYVDICEGPHNSTSHTVIALADDSNNVQITNSDGTTWTASAITGGGTGFKWIAYGNAKWMAVKPDGTAYFSLNNGTSWVADNNICPSTYTVTGFSWGNNRFVAACKPNGTFTAPFDPSTTMISDGTSSTTATFGLSSTFFFSFTDYSTTALTSVWNQSDNTKILDVNDWYLSYKDGLFVAVSSAGKIRTGDGGNVWIVQADLTPGTAFKSNFKAYTTSEGPQWPILDTAEQTTYVNLKYGATPQVRAVVDTGRIKQLLITEPGSGYIQNTPPTFTVTDTQVTEQATVAVRINNGVLAQPSFRNRGASYTKFNQVTITGDGFADQFQTGLHFIVKDLTQLPGPGDNLTFETIHDVIYKVGTAETLSGTVPNLVAKISLAPTMGNAESPLHEEAIVIRQNYSQVRLTGHDFLDIGTGNTITTGYPTLYTEGHSSVYPPEQQNETIEFAGGRVFYASTDQDGNFRVGELFKVEQSTGVVTINASQFDLQGLQELRLGAIIIGGTQAVIREFSKESTFVANSNNIVPTQKAIASYITSRISGGGSNVAANAVLAGVIKLHNLNELTHVGGSAINVDVIMHMDGVSGYPLAMAYFNNGIFSNMFQELYEDPEGYYDMSPDN</sequence>
<organism evidence="3">
    <name type="scientific">marine metagenome</name>
    <dbReference type="NCBI Taxonomy" id="408172"/>
    <lineage>
        <taxon>unclassified sequences</taxon>
        <taxon>metagenomes</taxon>
        <taxon>ecological metagenomes</taxon>
    </lineage>
</organism>
<proteinExistence type="predicted"/>
<dbReference type="SUPFAM" id="SSF51055">
    <property type="entry name" value="Carbohydrate binding domain"/>
    <property type="match status" value="1"/>
</dbReference>
<dbReference type="InterPro" id="IPR036573">
    <property type="entry name" value="CBM_sf_5/12"/>
</dbReference>
<feature type="domain" description="Chitin-binding type-3" evidence="2">
    <location>
        <begin position="180"/>
        <end position="210"/>
    </location>
</feature>
<gene>
    <name evidence="3" type="ORF">METZ01_LOCUS50166</name>
</gene>
<dbReference type="EMBL" id="UINC01002497">
    <property type="protein sequence ID" value="SUZ97312.1"/>
    <property type="molecule type" value="Genomic_DNA"/>
</dbReference>
<reference evidence="3" key="1">
    <citation type="submission" date="2018-05" db="EMBL/GenBank/DDBJ databases">
        <authorList>
            <person name="Lanie J.A."/>
            <person name="Ng W.-L."/>
            <person name="Kazmierczak K.M."/>
            <person name="Andrzejewski T.M."/>
            <person name="Davidsen T.M."/>
            <person name="Wayne K.J."/>
            <person name="Tettelin H."/>
            <person name="Glass J.I."/>
            <person name="Rusch D."/>
            <person name="Podicherti R."/>
            <person name="Tsui H.-C.T."/>
            <person name="Winkler M.E."/>
        </authorList>
    </citation>
    <scope>NUCLEOTIDE SEQUENCE</scope>
</reference>
<name>A0A381RZP7_9ZZZZ</name>
<keyword evidence="1" id="KW-0378">Hydrolase</keyword>
<dbReference type="InterPro" id="IPR011050">
    <property type="entry name" value="Pectin_lyase_fold/virulence"/>
</dbReference>
<dbReference type="SUPFAM" id="SSF51126">
    <property type="entry name" value="Pectin lyase-like"/>
    <property type="match status" value="1"/>
</dbReference>
<dbReference type="Gene3D" id="2.10.10.20">
    <property type="entry name" value="Carbohydrate-binding module superfamily 5/12"/>
    <property type="match status" value="2"/>
</dbReference>
<dbReference type="GO" id="GO:0030246">
    <property type="term" value="F:carbohydrate binding"/>
    <property type="evidence" value="ECO:0007669"/>
    <property type="project" value="InterPro"/>
</dbReference>
<protein>
    <recommendedName>
        <fullName evidence="2">Chitin-binding type-3 domain-containing protein</fullName>
    </recommendedName>
</protein>